<dbReference type="EMBL" id="UGVI01000003">
    <property type="protein sequence ID" value="SUF09260.1"/>
    <property type="molecule type" value="Genomic_DNA"/>
</dbReference>
<feature type="region of interest" description="Disordered" evidence="2">
    <location>
        <begin position="1"/>
        <end position="22"/>
    </location>
</feature>
<evidence type="ECO:0000313" key="3">
    <source>
        <dbReference type="EMBL" id="SUF09254.1"/>
    </source>
</evidence>
<organism evidence="4 5">
    <name type="scientific">Rhodococcus gordoniae</name>
    <dbReference type="NCBI Taxonomy" id="223392"/>
    <lineage>
        <taxon>Bacteria</taxon>
        <taxon>Bacillati</taxon>
        <taxon>Actinomycetota</taxon>
        <taxon>Actinomycetes</taxon>
        <taxon>Mycobacteriales</taxon>
        <taxon>Nocardiaceae</taxon>
        <taxon>Rhodococcus</taxon>
    </lineage>
</organism>
<dbReference type="EMBL" id="UGVI01000003">
    <property type="protein sequence ID" value="SUF09254.1"/>
    <property type="molecule type" value="Genomic_DNA"/>
</dbReference>
<evidence type="ECO:0000256" key="2">
    <source>
        <dbReference type="SAM" id="MobiDB-lite"/>
    </source>
</evidence>
<keyword evidence="5" id="KW-1185">Reference proteome</keyword>
<evidence type="ECO:0000313" key="4">
    <source>
        <dbReference type="EMBL" id="SUF09260.1"/>
    </source>
</evidence>
<sequence>MLTITHTPTEGTTIDGTSKGDGTAPILKTAGWKWGRSITAWYIPHSRDRAPHLARIEHTAAALRAAGYDVETDIDTTLRDGTDAHHNRNERLTDRAAALAAKAERKATAADAAHARHDHACAALPEGGEPIKVGHHSERRHRRALDRAHTTARAAIEADAAARSAAESARIAARSTDHRYTPAVIHRRIERQSAELRSIERHLTKYRAARHTAETSNHMHQLELNKAELERDIEYWTAVRAEQDATDGPKLYSRADLRPGCFVNCSGTWHKVIRVNAKSVTVVTAYSWTDRLPYDKITDARAEDAHTPIRPGQ</sequence>
<evidence type="ECO:0000313" key="5">
    <source>
        <dbReference type="Proteomes" id="UP000254569"/>
    </source>
</evidence>
<feature type="coiled-coil region" evidence="1">
    <location>
        <begin position="189"/>
        <end position="239"/>
    </location>
</feature>
<dbReference type="OrthoDB" id="9803716at2"/>
<accession>A0A379PNJ4</accession>
<dbReference type="RefSeq" id="WP_064065083.1">
    <property type="nucleotide sequence ID" value="NZ_LPZN01000052.1"/>
</dbReference>
<evidence type="ECO:0000256" key="1">
    <source>
        <dbReference type="SAM" id="Coils"/>
    </source>
</evidence>
<proteinExistence type="predicted"/>
<dbReference type="AlphaFoldDB" id="A0A379PNJ4"/>
<feature type="compositionally biased region" description="Low complexity" evidence="2">
    <location>
        <begin position="1"/>
        <end position="17"/>
    </location>
</feature>
<dbReference type="Pfam" id="PF12083">
    <property type="entry name" value="DUF3560"/>
    <property type="match status" value="1"/>
</dbReference>
<dbReference type="Proteomes" id="UP000254569">
    <property type="component" value="Unassembled WGS sequence"/>
</dbReference>
<gene>
    <name evidence="3" type="ORF">NCTC13296_04452</name>
    <name evidence="4" type="ORF">NCTC13296_04458</name>
</gene>
<dbReference type="InterPro" id="IPR021944">
    <property type="entry name" value="DUF3560"/>
</dbReference>
<reference evidence="4 5" key="1">
    <citation type="submission" date="2018-06" db="EMBL/GenBank/DDBJ databases">
        <authorList>
            <consortium name="Pathogen Informatics"/>
            <person name="Doyle S."/>
        </authorList>
    </citation>
    <scope>NUCLEOTIDE SEQUENCE [LARGE SCALE GENOMIC DNA]</scope>
    <source>
        <strain evidence="4 5">NCTC13296</strain>
    </source>
</reference>
<protein>
    <submittedName>
        <fullName evidence="4">Domain of uncharacterized function (DUF3560)</fullName>
    </submittedName>
</protein>
<name>A0A379PNJ4_9NOCA</name>
<keyword evidence="1" id="KW-0175">Coiled coil</keyword>